<evidence type="ECO:0000313" key="2">
    <source>
        <dbReference type="EMBL" id="CAD8439576.1"/>
    </source>
</evidence>
<sequence length="288" mass="31648">MASAVGVLWVTFLAIFCPFCVAEYGKRNLTLFHVNPIRYTGISNMNLADVQGDAFFTMRSIGLPKLCRNKSEDWHVCDNPEAAGNDRVITKAIVEVENKFDPYSTCNICVNGSAPSSNPPAPCTIGEYVCTCYVKGTDLRKICNETLVGREDVNSSHGHIIPGFPSFFTWQANLAYRLGGFWYSTTSAGKDRSWRLAEESRRVNASCLGDLIMKKIRNRLPECFMGCPQPMNTTSDCSIECSFEALIGSKGGEIVPAPASDGLSGTEMVGMWLEAFQECPSIPFDDDP</sequence>
<feature type="signal peptide" evidence="1">
    <location>
        <begin position="1"/>
        <end position="22"/>
    </location>
</feature>
<organism evidence="2">
    <name type="scientific">Amorphochlora amoebiformis</name>
    <dbReference type="NCBI Taxonomy" id="1561963"/>
    <lineage>
        <taxon>Eukaryota</taxon>
        <taxon>Sar</taxon>
        <taxon>Rhizaria</taxon>
        <taxon>Cercozoa</taxon>
        <taxon>Chlorarachniophyceae</taxon>
        <taxon>Amorphochlora</taxon>
    </lineage>
</organism>
<evidence type="ECO:0000256" key="1">
    <source>
        <dbReference type="SAM" id="SignalP"/>
    </source>
</evidence>
<keyword evidence="1" id="KW-0732">Signal</keyword>
<protein>
    <submittedName>
        <fullName evidence="2">Uncharacterized protein</fullName>
    </submittedName>
</protein>
<feature type="chain" id="PRO_5031404779" evidence="1">
    <location>
        <begin position="23"/>
        <end position="288"/>
    </location>
</feature>
<gene>
    <name evidence="2" type="ORF">LAMO00422_LOCUS5447</name>
</gene>
<accession>A0A7S0GVI7</accession>
<name>A0A7S0GVI7_9EUKA</name>
<dbReference type="EMBL" id="HBEM01007759">
    <property type="protein sequence ID" value="CAD8439576.1"/>
    <property type="molecule type" value="Transcribed_RNA"/>
</dbReference>
<dbReference type="AlphaFoldDB" id="A0A7S0GVI7"/>
<reference evidence="2" key="1">
    <citation type="submission" date="2021-01" db="EMBL/GenBank/DDBJ databases">
        <authorList>
            <person name="Corre E."/>
            <person name="Pelletier E."/>
            <person name="Niang G."/>
            <person name="Scheremetjew M."/>
            <person name="Finn R."/>
            <person name="Kale V."/>
            <person name="Holt S."/>
            <person name="Cochrane G."/>
            <person name="Meng A."/>
            <person name="Brown T."/>
            <person name="Cohen L."/>
        </authorList>
    </citation>
    <scope>NUCLEOTIDE SEQUENCE</scope>
    <source>
        <strain evidence="2">CCMP2058</strain>
    </source>
</reference>
<proteinExistence type="predicted"/>